<keyword evidence="6" id="KW-1185">Reference proteome</keyword>
<comment type="caution">
    <text evidence="5">The sequence shown here is derived from an EMBL/GenBank/DDBJ whole genome shotgun (WGS) entry which is preliminary data.</text>
</comment>
<dbReference type="EMBL" id="JAANQT010000295">
    <property type="protein sequence ID" value="KAG1312312.1"/>
    <property type="molecule type" value="Genomic_DNA"/>
</dbReference>
<evidence type="ECO:0000256" key="1">
    <source>
        <dbReference type="ARBA" id="ARBA00022692"/>
    </source>
</evidence>
<accession>A0A9P6XF88</accession>
<keyword evidence="4" id="KW-0406">Ion transport</keyword>
<keyword evidence="3 4" id="KW-0472">Membrane</keyword>
<feature type="transmembrane region" description="Helical" evidence="4">
    <location>
        <begin position="46"/>
        <end position="64"/>
    </location>
</feature>
<comment type="similarity">
    <text evidence="4">Belongs to the copper transporter (Ctr) (TC 1.A.56) family. SLC31A subfamily.</text>
</comment>
<reference evidence="5" key="1">
    <citation type="journal article" date="2020" name="Microb. Genom.">
        <title>Genetic diversity of clinical and environmental Mucorales isolates obtained from an investigation of mucormycosis cases among solid organ transplant recipients.</title>
        <authorList>
            <person name="Nguyen M.H."/>
            <person name="Kaul D."/>
            <person name="Muto C."/>
            <person name="Cheng S.J."/>
            <person name="Richter R.A."/>
            <person name="Bruno V.M."/>
            <person name="Liu G."/>
            <person name="Beyhan S."/>
            <person name="Sundermann A.J."/>
            <person name="Mounaud S."/>
            <person name="Pasculle A.W."/>
            <person name="Nierman W.C."/>
            <person name="Driscoll E."/>
            <person name="Cumbie R."/>
            <person name="Clancy C.J."/>
            <person name="Dupont C.L."/>
        </authorList>
    </citation>
    <scope>NUCLEOTIDE SEQUENCE</scope>
    <source>
        <strain evidence="5">GL11</strain>
    </source>
</reference>
<evidence type="ECO:0000256" key="4">
    <source>
        <dbReference type="RuleBase" id="RU367022"/>
    </source>
</evidence>
<keyword evidence="2 4" id="KW-1133">Transmembrane helix</keyword>
<keyword evidence="4" id="KW-0186">Copper</keyword>
<dbReference type="GO" id="GO:0016020">
    <property type="term" value="C:membrane"/>
    <property type="evidence" value="ECO:0007669"/>
    <property type="project" value="UniProtKB-SubCell"/>
</dbReference>
<feature type="transmembrane region" description="Helical" evidence="4">
    <location>
        <begin position="140"/>
        <end position="157"/>
    </location>
</feature>
<evidence type="ECO:0000313" key="5">
    <source>
        <dbReference type="EMBL" id="KAG1312312.1"/>
    </source>
</evidence>
<dbReference type="PANTHER" id="PTHR12483">
    <property type="entry name" value="SOLUTE CARRIER FAMILY 31 COPPER TRANSPORTERS"/>
    <property type="match status" value="1"/>
</dbReference>
<dbReference type="Proteomes" id="UP000716291">
    <property type="component" value="Unassembled WGS sequence"/>
</dbReference>
<evidence type="ECO:0000256" key="3">
    <source>
        <dbReference type="ARBA" id="ARBA00023136"/>
    </source>
</evidence>
<gene>
    <name evidence="5" type="ORF">G6F64_003122</name>
</gene>
<proteinExistence type="inferred from homology"/>
<name>A0A9P6XF88_RHIOR</name>
<feature type="transmembrane region" description="Helical" evidence="4">
    <location>
        <begin position="114"/>
        <end position="134"/>
    </location>
</feature>
<comment type="subcellular location">
    <subcellularLocation>
        <location evidence="4">Membrane</location>
        <topology evidence="4">Multi-pass membrane protein</topology>
    </subcellularLocation>
</comment>
<dbReference type="Pfam" id="PF04145">
    <property type="entry name" value="Ctr"/>
    <property type="match status" value="1"/>
</dbReference>
<keyword evidence="4" id="KW-0813">Transport</keyword>
<dbReference type="PANTHER" id="PTHR12483:SF115">
    <property type="entry name" value="COPPER TRANSPORT PROTEIN"/>
    <property type="match status" value="1"/>
</dbReference>
<sequence>MDGHSGHEGGHEMPVGAVCKMNMLFNWQIENTCVVFRWWHISGPTSFILSCVIIFLIAAAYEGIRAYSTALDNRWHEAELLQTTMNGEQQEEENQENVVFAYQQYKRLSHQRELVRSVIYAILVGISFWLMLVFMTYNGYLMIAVVLGAGFGHFFFGNGKLTINKSIQCH</sequence>
<dbReference type="GO" id="GO:0005375">
    <property type="term" value="F:copper ion transmembrane transporter activity"/>
    <property type="evidence" value="ECO:0007669"/>
    <property type="project" value="UniProtKB-UniRule"/>
</dbReference>
<dbReference type="OrthoDB" id="161814at2759"/>
<evidence type="ECO:0000256" key="2">
    <source>
        <dbReference type="ARBA" id="ARBA00022989"/>
    </source>
</evidence>
<keyword evidence="1 4" id="KW-0812">Transmembrane</keyword>
<keyword evidence="4" id="KW-0187">Copper transport</keyword>
<evidence type="ECO:0000313" key="6">
    <source>
        <dbReference type="Proteomes" id="UP000716291"/>
    </source>
</evidence>
<dbReference type="AlphaFoldDB" id="A0A9P6XF88"/>
<protein>
    <recommendedName>
        <fullName evidence="4">Copper transport protein</fullName>
    </recommendedName>
</protein>
<dbReference type="InterPro" id="IPR007274">
    <property type="entry name" value="Cop_transporter"/>
</dbReference>
<organism evidence="5 6">
    <name type="scientific">Rhizopus oryzae</name>
    <name type="common">Mucormycosis agent</name>
    <name type="synonym">Rhizopus arrhizus var. delemar</name>
    <dbReference type="NCBI Taxonomy" id="64495"/>
    <lineage>
        <taxon>Eukaryota</taxon>
        <taxon>Fungi</taxon>
        <taxon>Fungi incertae sedis</taxon>
        <taxon>Mucoromycota</taxon>
        <taxon>Mucoromycotina</taxon>
        <taxon>Mucoromycetes</taxon>
        <taxon>Mucorales</taxon>
        <taxon>Mucorineae</taxon>
        <taxon>Rhizopodaceae</taxon>
        <taxon>Rhizopus</taxon>
    </lineage>
</organism>